<name>A0A4Z0W2N3_9GAMM</name>
<dbReference type="AlphaFoldDB" id="A0A4Z0W2N3"/>
<organism evidence="3 4">
    <name type="scientific">Natronospirillum operosum</name>
    <dbReference type="NCBI Taxonomy" id="2759953"/>
    <lineage>
        <taxon>Bacteria</taxon>
        <taxon>Pseudomonadati</taxon>
        <taxon>Pseudomonadota</taxon>
        <taxon>Gammaproteobacteria</taxon>
        <taxon>Oceanospirillales</taxon>
        <taxon>Natronospirillaceae</taxon>
        <taxon>Natronospirillum</taxon>
    </lineage>
</organism>
<dbReference type="InterPro" id="IPR014729">
    <property type="entry name" value="Rossmann-like_a/b/a_fold"/>
</dbReference>
<evidence type="ECO:0000313" key="4">
    <source>
        <dbReference type="Proteomes" id="UP000297475"/>
    </source>
</evidence>
<comment type="caution">
    <text evidence="3">The sequence shown here is derived from an EMBL/GenBank/DDBJ whole genome shotgun (WGS) entry which is preliminary data.</text>
</comment>
<dbReference type="InterPro" id="IPR006016">
    <property type="entry name" value="UspA"/>
</dbReference>
<dbReference type="EMBL" id="SRMF01000009">
    <property type="protein sequence ID" value="TGG91289.1"/>
    <property type="molecule type" value="Genomic_DNA"/>
</dbReference>
<proteinExistence type="inferred from homology"/>
<protein>
    <submittedName>
        <fullName evidence="3">Universal stress protein</fullName>
    </submittedName>
</protein>
<evidence type="ECO:0000259" key="2">
    <source>
        <dbReference type="Pfam" id="PF00582"/>
    </source>
</evidence>
<dbReference type="PRINTS" id="PR01438">
    <property type="entry name" value="UNVRSLSTRESS"/>
</dbReference>
<accession>A0A4Z0W2N3</accession>
<dbReference type="Pfam" id="PF00582">
    <property type="entry name" value="Usp"/>
    <property type="match status" value="1"/>
</dbReference>
<dbReference type="PANTHER" id="PTHR46268:SF6">
    <property type="entry name" value="UNIVERSAL STRESS PROTEIN UP12"/>
    <property type="match status" value="1"/>
</dbReference>
<dbReference type="Gene3D" id="3.40.50.620">
    <property type="entry name" value="HUPs"/>
    <property type="match status" value="1"/>
</dbReference>
<sequence>MRPCPGPTSSKPGRQHWPPGSVEILIWINVPDCRKTRVELRPLKKAPREGKDMTKLVLVPVDGSAHARQAIEFAVDWARNHDAKLHLLHVPDLPSASELAFVDRYSIDVSKTTQRLEMIGQDIVAEAMDMVRAKDFTAVEGSVSIGNPAQQITDKAKDLKADLIVMGSRGMGDFKSLLVGSVSHKVMQHAPCTCVVVR</sequence>
<evidence type="ECO:0000313" key="3">
    <source>
        <dbReference type="EMBL" id="TGG91289.1"/>
    </source>
</evidence>
<dbReference type="PANTHER" id="PTHR46268">
    <property type="entry name" value="STRESS RESPONSE PROTEIN NHAX"/>
    <property type="match status" value="1"/>
</dbReference>
<evidence type="ECO:0000256" key="1">
    <source>
        <dbReference type="ARBA" id="ARBA00008791"/>
    </source>
</evidence>
<dbReference type="InterPro" id="IPR006015">
    <property type="entry name" value="Universal_stress_UspA"/>
</dbReference>
<reference evidence="3 4" key="1">
    <citation type="submission" date="2019-04" db="EMBL/GenBank/DDBJ databases">
        <title>Natronospirillum operosus gen. nov., sp. nov., a haloalkaliphilic satellite isolated from decaying biomass of laboratory culture of cyanobacterium Geitlerinema sp. and proposal of Natronospirillaceae fam. nov. and Saccharospirillaceae fam. nov.</title>
        <authorList>
            <person name="Kevbrin V."/>
            <person name="Boltyanskaya Y."/>
            <person name="Koziaeva V."/>
            <person name="Grouzdev D.S."/>
            <person name="Park M."/>
            <person name="Cho J."/>
        </authorList>
    </citation>
    <scope>NUCLEOTIDE SEQUENCE [LARGE SCALE GENOMIC DNA]</scope>
    <source>
        <strain evidence="3 4">G-116</strain>
    </source>
</reference>
<comment type="similarity">
    <text evidence="1">Belongs to the universal stress protein A family.</text>
</comment>
<dbReference type="OrthoDB" id="9777884at2"/>
<keyword evidence="4" id="KW-1185">Reference proteome</keyword>
<dbReference type="SUPFAM" id="SSF52402">
    <property type="entry name" value="Adenine nucleotide alpha hydrolases-like"/>
    <property type="match status" value="1"/>
</dbReference>
<dbReference type="Proteomes" id="UP000297475">
    <property type="component" value="Unassembled WGS sequence"/>
</dbReference>
<dbReference type="CDD" id="cd00293">
    <property type="entry name" value="USP-like"/>
    <property type="match status" value="1"/>
</dbReference>
<feature type="domain" description="UspA" evidence="2">
    <location>
        <begin position="53"/>
        <end position="198"/>
    </location>
</feature>
<gene>
    <name evidence="3" type="ORF">E4656_16335</name>
</gene>